<feature type="signal peptide" evidence="2">
    <location>
        <begin position="1"/>
        <end position="33"/>
    </location>
</feature>
<reference evidence="3 4" key="1">
    <citation type="journal article" date="2018" name="Syst. Appl. Microbiol.">
        <title>Abditibacterium utsteinense sp. nov., the first cultivated member of candidate phylum FBP, isolated from ice-free Antarctic soil samples.</title>
        <authorList>
            <person name="Tahon G."/>
            <person name="Tytgat B."/>
            <person name="Lebbe L."/>
            <person name="Carlier A."/>
            <person name="Willems A."/>
        </authorList>
    </citation>
    <scope>NUCLEOTIDE SEQUENCE [LARGE SCALE GENOMIC DNA]</scope>
    <source>
        <strain evidence="3 4">LMG 29911</strain>
    </source>
</reference>
<dbReference type="InParanoid" id="A0A2S8SPK5"/>
<organism evidence="3 4">
    <name type="scientific">Abditibacterium utsteinense</name>
    <dbReference type="NCBI Taxonomy" id="1960156"/>
    <lineage>
        <taxon>Bacteria</taxon>
        <taxon>Pseudomonadati</taxon>
        <taxon>Abditibacteriota</taxon>
        <taxon>Abditibacteriia</taxon>
        <taxon>Abditibacteriales</taxon>
        <taxon>Abditibacteriaceae</taxon>
        <taxon>Abditibacterium</taxon>
    </lineage>
</organism>
<evidence type="ECO:0000256" key="1">
    <source>
        <dbReference type="SAM" id="MobiDB-lite"/>
    </source>
</evidence>
<dbReference type="EMBL" id="NIGF01000023">
    <property type="protein sequence ID" value="PQV62733.1"/>
    <property type="molecule type" value="Genomic_DNA"/>
</dbReference>
<sequence length="306" mass="32047">MKHRFALSPRAATFVLVAALGASTPFLTSPLQAAPKKEQLQIWPGRRVLLVLPVAVSPTWNADAQLGRAILPLAQPQLQKALYDTGKFSTTLPYRFDPVLRRGLTEKQIAENDITALLADPSLTTSRPVIDKLNFDQPVMTTEIFLEELTIGGTAKLPTVQIRASGKLYEQGNPDPIKTVSIRSNAVSGKTPSDRLIGATGQAFREIAAAFVEPPAAFDLPLPIESVTSKDKAGRPTTQGSPANGSATGSNAAGTNSAPMALPAPLPSIAPPNSLSSAPGAPFVPQLPAAQPPLGVTAGEDTTVGR</sequence>
<dbReference type="RefSeq" id="WP_106381119.1">
    <property type="nucleotide sequence ID" value="NZ_NIGF01000023.1"/>
</dbReference>
<evidence type="ECO:0000256" key="2">
    <source>
        <dbReference type="SAM" id="SignalP"/>
    </source>
</evidence>
<proteinExistence type="predicted"/>
<dbReference type="Proteomes" id="UP000237684">
    <property type="component" value="Unassembled WGS sequence"/>
</dbReference>
<dbReference type="AlphaFoldDB" id="A0A2S8SPK5"/>
<protein>
    <submittedName>
        <fullName evidence="3">Uncharacterized protein</fullName>
    </submittedName>
</protein>
<accession>A0A2S8SPK5</accession>
<evidence type="ECO:0000313" key="3">
    <source>
        <dbReference type="EMBL" id="PQV62733.1"/>
    </source>
</evidence>
<keyword evidence="4" id="KW-1185">Reference proteome</keyword>
<keyword evidence="2" id="KW-0732">Signal</keyword>
<name>A0A2S8SPK5_9BACT</name>
<feature type="region of interest" description="Disordered" evidence="1">
    <location>
        <begin position="228"/>
        <end position="306"/>
    </location>
</feature>
<feature type="chain" id="PRO_5015529320" evidence="2">
    <location>
        <begin position="34"/>
        <end position="306"/>
    </location>
</feature>
<evidence type="ECO:0000313" key="4">
    <source>
        <dbReference type="Proteomes" id="UP000237684"/>
    </source>
</evidence>
<feature type="compositionally biased region" description="Low complexity" evidence="1">
    <location>
        <begin position="243"/>
        <end position="261"/>
    </location>
</feature>
<gene>
    <name evidence="3" type="ORF">B1R32_12318</name>
</gene>
<comment type="caution">
    <text evidence="3">The sequence shown here is derived from an EMBL/GenBank/DDBJ whole genome shotgun (WGS) entry which is preliminary data.</text>
</comment>